<dbReference type="Gene3D" id="3.40.50.2300">
    <property type="match status" value="1"/>
</dbReference>
<dbReference type="Gene3D" id="1.10.10.10">
    <property type="entry name" value="Winged helix-like DNA-binding domain superfamily/Winged helix DNA-binding domain"/>
    <property type="match status" value="1"/>
</dbReference>
<dbReference type="Gene3D" id="6.10.250.690">
    <property type="match status" value="1"/>
</dbReference>
<evidence type="ECO:0000256" key="1">
    <source>
        <dbReference type="ARBA" id="ARBA00004496"/>
    </source>
</evidence>
<dbReference type="PROSITE" id="PS50110">
    <property type="entry name" value="RESPONSE_REGULATORY"/>
    <property type="match status" value="1"/>
</dbReference>
<dbReference type="GO" id="GO:0005829">
    <property type="term" value="C:cytosol"/>
    <property type="evidence" value="ECO:0007669"/>
    <property type="project" value="TreeGrafter"/>
</dbReference>
<dbReference type="SMART" id="SM00862">
    <property type="entry name" value="Trans_reg_C"/>
    <property type="match status" value="1"/>
</dbReference>
<dbReference type="Pfam" id="PF00486">
    <property type="entry name" value="Trans_reg_C"/>
    <property type="match status" value="1"/>
</dbReference>
<dbReference type="GO" id="GO:0000156">
    <property type="term" value="F:phosphorelay response regulator activity"/>
    <property type="evidence" value="ECO:0007669"/>
    <property type="project" value="TreeGrafter"/>
</dbReference>
<gene>
    <name evidence="10" type="ORF">LCGC14_0440920</name>
</gene>
<evidence type="ECO:0000256" key="4">
    <source>
        <dbReference type="ARBA" id="ARBA00023012"/>
    </source>
</evidence>
<dbReference type="PANTHER" id="PTHR48111:SF35">
    <property type="entry name" value="TRANSCRIPTIONAL REGULATORY PROTEIN QSEB"/>
    <property type="match status" value="1"/>
</dbReference>
<dbReference type="InterPro" id="IPR011006">
    <property type="entry name" value="CheY-like_superfamily"/>
</dbReference>
<protein>
    <recommendedName>
        <fullName evidence="11">DNA-binding response regulator</fullName>
    </recommendedName>
</protein>
<dbReference type="SMART" id="SM00448">
    <property type="entry name" value="REC"/>
    <property type="match status" value="1"/>
</dbReference>
<evidence type="ECO:0000259" key="9">
    <source>
        <dbReference type="PROSITE" id="PS51755"/>
    </source>
</evidence>
<keyword evidence="7" id="KW-0804">Transcription</keyword>
<dbReference type="InterPro" id="IPR001867">
    <property type="entry name" value="OmpR/PhoB-type_DNA-bd"/>
</dbReference>
<evidence type="ECO:0000256" key="2">
    <source>
        <dbReference type="ARBA" id="ARBA00022490"/>
    </source>
</evidence>
<evidence type="ECO:0000256" key="5">
    <source>
        <dbReference type="ARBA" id="ARBA00023015"/>
    </source>
</evidence>
<dbReference type="AlphaFoldDB" id="A0A0F9SKD4"/>
<feature type="domain" description="OmpR/PhoB-type" evidence="9">
    <location>
        <begin position="124"/>
        <end position="218"/>
    </location>
</feature>
<keyword evidence="3" id="KW-0597">Phosphoprotein</keyword>
<dbReference type="PANTHER" id="PTHR48111">
    <property type="entry name" value="REGULATOR OF RPOS"/>
    <property type="match status" value="1"/>
</dbReference>
<dbReference type="CDD" id="cd00383">
    <property type="entry name" value="trans_reg_C"/>
    <property type="match status" value="1"/>
</dbReference>
<evidence type="ECO:0000313" key="10">
    <source>
        <dbReference type="EMBL" id="KKN69455.1"/>
    </source>
</evidence>
<evidence type="ECO:0008006" key="11">
    <source>
        <dbReference type="Google" id="ProtNLM"/>
    </source>
</evidence>
<comment type="subcellular location">
    <subcellularLocation>
        <location evidence="1">Cytoplasm</location>
    </subcellularLocation>
</comment>
<evidence type="ECO:0000256" key="3">
    <source>
        <dbReference type="ARBA" id="ARBA00022553"/>
    </source>
</evidence>
<organism evidence="10">
    <name type="scientific">marine sediment metagenome</name>
    <dbReference type="NCBI Taxonomy" id="412755"/>
    <lineage>
        <taxon>unclassified sequences</taxon>
        <taxon>metagenomes</taxon>
        <taxon>ecological metagenomes</taxon>
    </lineage>
</organism>
<dbReference type="Pfam" id="PF00072">
    <property type="entry name" value="Response_reg"/>
    <property type="match status" value="1"/>
</dbReference>
<name>A0A0F9SKD4_9ZZZZ</name>
<reference evidence="10" key="1">
    <citation type="journal article" date="2015" name="Nature">
        <title>Complex archaea that bridge the gap between prokaryotes and eukaryotes.</title>
        <authorList>
            <person name="Spang A."/>
            <person name="Saw J.H."/>
            <person name="Jorgensen S.L."/>
            <person name="Zaremba-Niedzwiedzka K."/>
            <person name="Martijn J."/>
            <person name="Lind A.E."/>
            <person name="van Eijk R."/>
            <person name="Schleper C."/>
            <person name="Guy L."/>
            <person name="Ettema T.J."/>
        </authorList>
    </citation>
    <scope>NUCLEOTIDE SEQUENCE</scope>
</reference>
<keyword evidence="6" id="KW-0238">DNA-binding</keyword>
<keyword evidence="2" id="KW-0963">Cytoplasm</keyword>
<dbReference type="GO" id="GO:0006355">
    <property type="term" value="P:regulation of DNA-templated transcription"/>
    <property type="evidence" value="ECO:0007669"/>
    <property type="project" value="InterPro"/>
</dbReference>
<keyword evidence="5" id="KW-0805">Transcription regulation</keyword>
<accession>A0A0F9SKD4</accession>
<evidence type="ECO:0000256" key="6">
    <source>
        <dbReference type="ARBA" id="ARBA00023125"/>
    </source>
</evidence>
<dbReference type="GO" id="GO:0000976">
    <property type="term" value="F:transcription cis-regulatory region binding"/>
    <property type="evidence" value="ECO:0007669"/>
    <property type="project" value="TreeGrafter"/>
</dbReference>
<dbReference type="GO" id="GO:0032993">
    <property type="term" value="C:protein-DNA complex"/>
    <property type="evidence" value="ECO:0007669"/>
    <property type="project" value="TreeGrafter"/>
</dbReference>
<proteinExistence type="predicted"/>
<dbReference type="InterPro" id="IPR001789">
    <property type="entry name" value="Sig_transdc_resp-reg_receiver"/>
</dbReference>
<evidence type="ECO:0000256" key="7">
    <source>
        <dbReference type="ARBA" id="ARBA00023163"/>
    </source>
</evidence>
<comment type="caution">
    <text evidence="10">The sequence shown here is derived from an EMBL/GenBank/DDBJ whole genome shotgun (WGS) entry which is preliminary data.</text>
</comment>
<dbReference type="FunFam" id="3.40.50.2300:FF:000002">
    <property type="entry name" value="DNA-binding response regulator PhoP"/>
    <property type="match status" value="1"/>
</dbReference>
<dbReference type="CDD" id="cd17624">
    <property type="entry name" value="REC_OmpR_PmrA-like"/>
    <property type="match status" value="1"/>
</dbReference>
<dbReference type="InterPro" id="IPR039420">
    <property type="entry name" value="WalR-like"/>
</dbReference>
<sequence>MQVLLIEDDIALAEALIQTLKNKGFAVNHLAHGKQAIASIKTELPDIVILDLGLPDMDGTEVLKLIRRESADLPVLVLTARTSLEDKVNGLDLGADDYLAKPFEVAELMARLRVFERRASSLKHAGLSIGIVSIDSTSHQVMVKGEQIDLSRREFMLLKALMENAGRVQTRDSLESKLYSWGEEVASNTIEVHIHHLRKKLPDNFIQTLRGIGYIVKPA</sequence>
<dbReference type="SUPFAM" id="SSF52172">
    <property type="entry name" value="CheY-like"/>
    <property type="match status" value="1"/>
</dbReference>
<keyword evidence="4" id="KW-0902">Two-component regulatory system</keyword>
<dbReference type="PROSITE" id="PS51755">
    <property type="entry name" value="OMPR_PHOB"/>
    <property type="match status" value="1"/>
</dbReference>
<feature type="domain" description="Response regulatory" evidence="8">
    <location>
        <begin position="2"/>
        <end position="116"/>
    </location>
</feature>
<dbReference type="EMBL" id="LAZR01000426">
    <property type="protein sequence ID" value="KKN69455.1"/>
    <property type="molecule type" value="Genomic_DNA"/>
</dbReference>
<evidence type="ECO:0000259" key="8">
    <source>
        <dbReference type="PROSITE" id="PS50110"/>
    </source>
</evidence>
<dbReference type="InterPro" id="IPR036388">
    <property type="entry name" value="WH-like_DNA-bd_sf"/>
</dbReference>